<keyword evidence="3" id="KW-0347">Helicase</keyword>
<sequence length="1235" mass="136648">MTSPTTKRPAEKVYDLSFEPDGRAYTARQNLADIFERELLGPANGLEEVLDGSPDAAYLVGRIAPTAIEPGTSDPTASDDELAATDVGDAVDAEASRGVIMTAVDDSSASADEDEVDDVPQQRGLIIPASMGLRFQVRQDLPSFMVMASWGIYNPVSGDRDDPESRKKTKYKRTPVDIPCVVTVADLKAGETKDYPLKDDVLLRIDRYDDTERNRLLIEVALCNNQVTPRKIPVSAWLYQTKLYVSAGDDPEFLPVLDVLDDDRYEPDTEIRRLNLQYRNRLEFAIGRTCSVDWSVAKGARKASKVWTTWLPTSETPQTLAPDVPGTTLDMLKLADASAGDIQAGLAPIAEKYWDWLQDRDEQAARLPDHLREDADELVREARKVWQQLQDGLHHLASDEEALRCFRFMNQVMADQRIQSQVAALRTNQPELGLDEARAQVLARGPRAHSWRMFQLAFIVMQLPMLTDPTADRRSHDELAKAQLLFFPTGGGKTEAYLGLAAYTFAIRRRQGVIASAEGDLDGMSGIAVVMRYTLRLLTAQQFQRATTLICAAENERRDHSDVWGEEPFRIGLWVGSDVSPKRYQDAATQLSQFNEGRTRRLTVLQIQRCPWCGTKIGGGQVKADDVTRRIRVFCGEEFGECPFALGGDAVDGLPILTVDEEIYRLTPSFLIATVDKFARLAREGEAAALFGYVSRRCDRHGYVHPDYDGCDIKDGNKHPKSGSVPAAAVHPVSRLRPPDLIIQDELHLITGSLGTTVGLFEVAFDMLCSWQTPEGDPVRPLVVASTATARNAVDQVRALYGRGTTVFPPQVIDVGHTFFSQEQPITEKMPGRRYVGVSTTGVRLTTAEIRVTEILMAAGQLLLDRSVHESGVDADPYLTLVAYFNATRELAGMARYLGDDVQTLLAKGRPWSALPRRRGTDFGSLHVAELTSRVSSVDIGTTLDEMAVPFSSEQDSTVARRLAASGERVPPRRKTNPFDAVLATSMLQVGVDVTRLGLMLMVGQPKNTAEYIQASSRVGREADRPGLVVSLGNWARPRDLAHFEQFRHYHETFYAQVEALSVTPFSLTSMERGLSALLVSAARVRDAAVPQGLSPELKAGRIDDERQRVCELIDVLVSRICKASGEPEAQVARQQLLSRLDQWENRKTALDARSQGLAYEKVGRKNDYGALLISAENAAGLPSSRDVPPFRVPNSMREVQPEINLLVSPNPDKLFMEPTPGTPRWQPPTEENDA</sequence>
<dbReference type="SUPFAM" id="SSF52540">
    <property type="entry name" value="P-loop containing nucleoside triphosphate hydrolases"/>
    <property type="match status" value="2"/>
</dbReference>
<keyword evidence="4" id="KW-1185">Reference proteome</keyword>
<name>A0ABS5TU02_9ACTN</name>
<dbReference type="Pfam" id="PF00271">
    <property type="entry name" value="Helicase_C"/>
    <property type="match status" value="1"/>
</dbReference>
<evidence type="ECO:0000313" key="3">
    <source>
        <dbReference type="EMBL" id="MBT0774289.1"/>
    </source>
</evidence>
<dbReference type="GO" id="GO:0004386">
    <property type="term" value="F:helicase activity"/>
    <property type="evidence" value="ECO:0007669"/>
    <property type="project" value="UniProtKB-KW"/>
</dbReference>
<dbReference type="PROSITE" id="PS51194">
    <property type="entry name" value="HELICASE_CTER"/>
    <property type="match status" value="1"/>
</dbReference>
<protein>
    <submittedName>
        <fullName evidence="3">DISARM system helicase DrmA</fullName>
    </submittedName>
</protein>
<keyword evidence="3" id="KW-0547">Nucleotide-binding</keyword>
<dbReference type="NCBIfam" id="NF038325">
    <property type="entry name" value="DISARM_DrmAS"/>
    <property type="match status" value="1"/>
</dbReference>
<evidence type="ECO:0000259" key="2">
    <source>
        <dbReference type="PROSITE" id="PS51194"/>
    </source>
</evidence>
<dbReference type="EMBL" id="JAHBAY010000027">
    <property type="protein sequence ID" value="MBT0774289.1"/>
    <property type="molecule type" value="Genomic_DNA"/>
</dbReference>
<comment type="caution">
    <text evidence="3">The sequence shown here is derived from an EMBL/GenBank/DDBJ whole genome shotgun (WGS) entry which is preliminary data.</text>
</comment>
<evidence type="ECO:0000256" key="1">
    <source>
        <dbReference type="SAM" id="MobiDB-lite"/>
    </source>
</evidence>
<feature type="region of interest" description="Disordered" evidence="1">
    <location>
        <begin position="1208"/>
        <end position="1235"/>
    </location>
</feature>
<keyword evidence="3" id="KW-0067">ATP-binding</keyword>
<organism evidence="3 4">
    <name type="scientific">Kineosporia corallincola</name>
    <dbReference type="NCBI Taxonomy" id="2835133"/>
    <lineage>
        <taxon>Bacteria</taxon>
        <taxon>Bacillati</taxon>
        <taxon>Actinomycetota</taxon>
        <taxon>Actinomycetes</taxon>
        <taxon>Kineosporiales</taxon>
        <taxon>Kineosporiaceae</taxon>
        <taxon>Kineosporia</taxon>
    </lineage>
</organism>
<dbReference type="InterPro" id="IPR027417">
    <property type="entry name" value="P-loop_NTPase"/>
</dbReference>
<dbReference type="CDD" id="cd18785">
    <property type="entry name" value="SF2_C"/>
    <property type="match status" value="1"/>
</dbReference>
<proteinExistence type="predicted"/>
<gene>
    <name evidence="3" type="primary">drmA</name>
    <name evidence="3" type="ORF">KIH74_35425</name>
</gene>
<reference evidence="3 4" key="1">
    <citation type="submission" date="2021-05" db="EMBL/GenBank/DDBJ databases">
        <title>Kineosporia and Streptomyces sp. nov. two new marine actinobacteria isolated from Coral.</title>
        <authorList>
            <person name="Buangrab K."/>
            <person name="Sutthacheep M."/>
            <person name="Yeemin T."/>
            <person name="Harunari E."/>
            <person name="Igarashi Y."/>
            <person name="Kanchanasin P."/>
            <person name="Tanasupawat S."/>
            <person name="Phongsopitanun W."/>
        </authorList>
    </citation>
    <scope>NUCLEOTIDE SEQUENCE [LARGE SCALE GENOMIC DNA]</scope>
    <source>
        <strain evidence="3 4">J2-2</strain>
    </source>
</reference>
<feature type="domain" description="Helicase C-terminal" evidence="2">
    <location>
        <begin position="901"/>
        <end position="1062"/>
    </location>
</feature>
<dbReference type="RefSeq" id="WP_214160828.1">
    <property type="nucleotide sequence ID" value="NZ_JAHBAY010000027.1"/>
</dbReference>
<keyword evidence="3" id="KW-0378">Hydrolase</keyword>
<dbReference type="Proteomes" id="UP001197247">
    <property type="component" value="Unassembled WGS sequence"/>
</dbReference>
<accession>A0ABS5TU02</accession>
<dbReference type="InterPro" id="IPR001650">
    <property type="entry name" value="Helicase_C-like"/>
</dbReference>
<evidence type="ECO:0000313" key="4">
    <source>
        <dbReference type="Proteomes" id="UP001197247"/>
    </source>
</evidence>
<dbReference type="Gene3D" id="3.40.50.300">
    <property type="entry name" value="P-loop containing nucleotide triphosphate hydrolases"/>
    <property type="match status" value="1"/>
</dbReference>